<dbReference type="KEGG" id="wcp:H9Q76_02295"/>
<dbReference type="AlphaFoldDB" id="A0A7G9FNM3"/>
<dbReference type="EMBL" id="CP060632">
    <property type="protein sequence ID" value="QNM00155.1"/>
    <property type="molecule type" value="Genomic_DNA"/>
</dbReference>
<accession>A0A7G9FNM3</accession>
<keyword evidence="1" id="KW-1133">Transmembrane helix</keyword>
<keyword evidence="3" id="KW-1185">Reference proteome</keyword>
<gene>
    <name evidence="2" type="ORF">H9Q76_02295</name>
</gene>
<feature type="transmembrane region" description="Helical" evidence="1">
    <location>
        <begin position="52"/>
        <end position="71"/>
    </location>
</feature>
<name>A0A7G9FNM3_9FIRM</name>
<organism evidence="2 3">
    <name type="scientific">Wujia chipingensis</name>
    <dbReference type="NCBI Taxonomy" id="2763670"/>
    <lineage>
        <taxon>Bacteria</taxon>
        <taxon>Bacillati</taxon>
        <taxon>Bacillota</taxon>
        <taxon>Clostridia</taxon>
        <taxon>Lachnospirales</taxon>
        <taxon>Lachnospiraceae</taxon>
        <taxon>Wujia</taxon>
    </lineage>
</organism>
<dbReference type="RefSeq" id="WP_021984638.1">
    <property type="nucleotide sequence ID" value="NZ_CP060632.1"/>
</dbReference>
<evidence type="ECO:0000313" key="3">
    <source>
        <dbReference type="Proteomes" id="UP000515819"/>
    </source>
</evidence>
<proteinExistence type="predicted"/>
<keyword evidence="1" id="KW-0472">Membrane</keyword>
<sequence>MEQTGGKWMSLIGAYMIVKGIVNLILGFSVGNIVTLLISGVLAFLIIKGVPYMNYVTGAYLALMSVIHIIPNIQGHHWFYLAEGIIDLIAAVVLFTSGRTKES</sequence>
<dbReference type="InterPro" id="IPR005325">
    <property type="entry name" value="DUF308_memb"/>
</dbReference>
<protein>
    <submittedName>
        <fullName evidence="2">Uncharacterized protein</fullName>
    </submittedName>
</protein>
<reference evidence="2 3" key="1">
    <citation type="submission" date="2020-08" db="EMBL/GenBank/DDBJ databases">
        <authorList>
            <person name="Liu C."/>
            <person name="Sun Q."/>
        </authorList>
    </citation>
    <scope>NUCLEOTIDE SEQUENCE [LARGE SCALE GENOMIC DNA]</scope>
    <source>
        <strain evidence="2 3">NSJ-4</strain>
    </source>
</reference>
<feature type="transmembrane region" description="Helical" evidence="1">
    <location>
        <begin position="21"/>
        <end position="46"/>
    </location>
</feature>
<feature type="transmembrane region" description="Helical" evidence="1">
    <location>
        <begin position="78"/>
        <end position="97"/>
    </location>
</feature>
<dbReference type="Proteomes" id="UP000515819">
    <property type="component" value="Chromosome"/>
</dbReference>
<keyword evidence="1" id="KW-0812">Transmembrane</keyword>
<dbReference type="Pfam" id="PF03729">
    <property type="entry name" value="DUF308"/>
    <property type="match status" value="1"/>
</dbReference>
<evidence type="ECO:0000256" key="1">
    <source>
        <dbReference type="SAM" id="Phobius"/>
    </source>
</evidence>
<evidence type="ECO:0000313" key="2">
    <source>
        <dbReference type="EMBL" id="QNM00155.1"/>
    </source>
</evidence>